<keyword evidence="3" id="KW-1185">Reference proteome</keyword>
<dbReference type="Proteomes" id="UP000295277">
    <property type="component" value="Unassembled WGS sequence"/>
</dbReference>
<sequence length="132" mass="15230">MTDTDDPLFEQDHFLDPHPIRPRDDRRLGKRELRDLAAAQEAVMRLHMFVYGREMEALHVPDAWHMLPEIYPKQPKKVKVTLLLEEPVAKFYRANGRGYQGLINDVLKAYAQLRLAKVIEGIEDKGPSGEPV</sequence>
<dbReference type="AlphaFoldDB" id="A0A4R1Z4C7"/>
<protein>
    <submittedName>
        <fullName evidence="2">Uncharacterized protein (DUF4415 family)</fullName>
    </submittedName>
</protein>
<feature type="region of interest" description="Disordered" evidence="1">
    <location>
        <begin position="1"/>
        <end position="22"/>
    </location>
</feature>
<dbReference type="OrthoDB" id="361944at2"/>
<organism evidence="2 3">
    <name type="scientific">Rhodovulum steppense</name>
    <dbReference type="NCBI Taxonomy" id="540251"/>
    <lineage>
        <taxon>Bacteria</taxon>
        <taxon>Pseudomonadati</taxon>
        <taxon>Pseudomonadota</taxon>
        <taxon>Alphaproteobacteria</taxon>
        <taxon>Rhodobacterales</taxon>
        <taxon>Paracoccaceae</taxon>
        <taxon>Rhodovulum</taxon>
    </lineage>
</organism>
<accession>A0A4R1Z4C7</accession>
<gene>
    <name evidence="2" type="ORF">EV216_101154</name>
</gene>
<proteinExistence type="predicted"/>
<reference evidence="2 3" key="1">
    <citation type="submission" date="2019-03" db="EMBL/GenBank/DDBJ databases">
        <title>Genomic Encyclopedia of Type Strains, Phase IV (KMG-IV): sequencing the most valuable type-strain genomes for metagenomic binning, comparative biology and taxonomic classification.</title>
        <authorList>
            <person name="Goeker M."/>
        </authorList>
    </citation>
    <scope>NUCLEOTIDE SEQUENCE [LARGE SCALE GENOMIC DNA]</scope>
    <source>
        <strain evidence="2 3">DSM 21153</strain>
    </source>
</reference>
<name>A0A4R1Z4C7_9RHOB</name>
<evidence type="ECO:0000313" key="3">
    <source>
        <dbReference type="Proteomes" id="UP000295277"/>
    </source>
</evidence>
<dbReference type="RefSeq" id="WP_132693149.1">
    <property type="nucleotide sequence ID" value="NZ_SLVM01000001.1"/>
</dbReference>
<feature type="compositionally biased region" description="Basic and acidic residues" evidence="1">
    <location>
        <begin position="10"/>
        <end position="22"/>
    </location>
</feature>
<dbReference type="EMBL" id="SLVM01000001">
    <property type="protein sequence ID" value="TCM88143.1"/>
    <property type="molecule type" value="Genomic_DNA"/>
</dbReference>
<dbReference type="Pfam" id="PF14384">
    <property type="entry name" value="BrnA_antitoxin"/>
    <property type="match status" value="1"/>
</dbReference>
<comment type="caution">
    <text evidence="2">The sequence shown here is derived from an EMBL/GenBank/DDBJ whole genome shotgun (WGS) entry which is preliminary data.</text>
</comment>
<evidence type="ECO:0000313" key="2">
    <source>
        <dbReference type="EMBL" id="TCM88143.1"/>
    </source>
</evidence>
<dbReference type="InterPro" id="IPR025528">
    <property type="entry name" value="BrnA_antitoxin"/>
</dbReference>
<evidence type="ECO:0000256" key="1">
    <source>
        <dbReference type="SAM" id="MobiDB-lite"/>
    </source>
</evidence>